<protein>
    <recommendedName>
        <fullName evidence="9">inosine/xanthosine triphosphatase</fullName>
        <ecNumber evidence="9">3.6.1.73</ecNumber>
    </recommendedName>
</protein>
<keyword evidence="4" id="KW-0547">Nucleotide-binding</keyword>
<evidence type="ECO:0000256" key="10">
    <source>
        <dbReference type="ARBA" id="ARBA00048174"/>
    </source>
</evidence>
<dbReference type="AlphaFoldDB" id="A0A1G6WVC2"/>
<feature type="domain" description="Non-canonical purine NTP phosphatase/PRRC1" evidence="12">
    <location>
        <begin position="6"/>
        <end position="154"/>
    </location>
</feature>
<gene>
    <name evidence="13" type="ORF">SAMN05421663_11821</name>
</gene>
<evidence type="ECO:0000256" key="3">
    <source>
        <dbReference type="ARBA" id="ARBA00022723"/>
    </source>
</evidence>
<dbReference type="PANTHER" id="PTHR34699:SF2">
    <property type="entry name" value="NON-CANONICAL PURINE NTP PHOSPHATASE_PRRC1 DOMAIN-CONTAINING PROTEIN"/>
    <property type="match status" value="1"/>
</dbReference>
<evidence type="ECO:0000256" key="11">
    <source>
        <dbReference type="ARBA" id="ARBA00048781"/>
    </source>
</evidence>
<dbReference type="GO" id="GO:0009117">
    <property type="term" value="P:nucleotide metabolic process"/>
    <property type="evidence" value="ECO:0007669"/>
    <property type="project" value="UniProtKB-KW"/>
</dbReference>
<keyword evidence="6" id="KW-0460">Magnesium</keyword>
<name>A0A1G6WVC2_9BACI</name>
<dbReference type="GO" id="GO:0103023">
    <property type="term" value="F:ITPase activity"/>
    <property type="evidence" value="ECO:0007669"/>
    <property type="project" value="UniProtKB-EC"/>
</dbReference>
<evidence type="ECO:0000256" key="6">
    <source>
        <dbReference type="ARBA" id="ARBA00022842"/>
    </source>
</evidence>
<dbReference type="InterPro" id="IPR050299">
    <property type="entry name" value="YjjX_NTPase"/>
</dbReference>
<dbReference type="Gene3D" id="3.90.950.10">
    <property type="match status" value="1"/>
</dbReference>
<comment type="cofactor">
    <cofactor evidence="2">
        <name>Mg(2+)</name>
        <dbReference type="ChEBI" id="CHEBI:18420"/>
    </cofactor>
</comment>
<dbReference type="SUPFAM" id="SSF52972">
    <property type="entry name" value="ITPase-like"/>
    <property type="match status" value="1"/>
</dbReference>
<dbReference type="GO" id="GO:0000166">
    <property type="term" value="F:nucleotide binding"/>
    <property type="evidence" value="ECO:0007669"/>
    <property type="project" value="UniProtKB-KW"/>
</dbReference>
<comment type="catalytic activity">
    <reaction evidence="11">
        <text>XTP + H2O = XDP + phosphate + H(+)</text>
        <dbReference type="Rhea" id="RHEA:28406"/>
        <dbReference type="ChEBI" id="CHEBI:15377"/>
        <dbReference type="ChEBI" id="CHEBI:15378"/>
        <dbReference type="ChEBI" id="CHEBI:43474"/>
        <dbReference type="ChEBI" id="CHEBI:59884"/>
        <dbReference type="ChEBI" id="CHEBI:61314"/>
        <dbReference type="EC" id="3.6.1.73"/>
    </reaction>
</comment>
<dbReference type="Proteomes" id="UP000198666">
    <property type="component" value="Unassembled WGS sequence"/>
</dbReference>
<dbReference type="GO" id="GO:0046872">
    <property type="term" value="F:metal ion binding"/>
    <property type="evidence" value="ECO:0007669"/>
    <property type="project" value="UniProtKB-KW"/>
</dbReference>
<keyword evidence="14" id="KW-1185">Reference proteome</keyword>
<evidence type="ECO:0000259" key="12">
    <source>
        <dbReference type="Pfam" id="PF01931"/>
    </source>
</evidence>
<dbReference type="RefSeq" id="WP_093728780.1">
    <property type="nucleotide sequence ID" value="NZ_FMZB01000018.1"/>
</dbReference>
<dbReference type="Pfam" id="PF01931">
    <property type="entry name" value="NTPase_I-T"/>
    <property type="match status" value="1"/>
</dbReference>
<evidence type="ECO:0000256" key="4">
    <source>
        <dbReference type="ARBA" id="ARBA00022741"/>
    </source>
</evidence>
<dbReference type="InterPro" id="IPR029001">
    <property type="entry name" value="ITPase-like_fam"/>
</dbReference>
<comment type="cofactor">
    <cofactor evidence="1">
        <name>Mn(2+)</name>
        <dbReference type="ChEBI" id="CHEBI:29035"/>
    </cofactor>
</comment>
<reference evidence="14" key="1">
    <citation type="submission" date="2016-10" db="EMBL/GenBank/DDBJ databases">
        <authorList>
            <person name="Varghese N."/>
            <person name="Submissions S."/>
        </authorList>
    </citation>
    <scope>NUCLEOTIDE SEQUENCE [LARGE SCALE GENOMIC DNA]</scope>
    <source>
        <strain evidence="14">DSM 21620</strain>
    </source>
</reference>
<dbReference type="NCBIfam" id="NF002850">
    <property type="entry name" value="PRK03114.1"/>
    <property type="match status" value="1"/>
</dbReference>
<evidence type="ECO:0000313" key="14">
    <source>
        <dbReference type="Proteomes" id="UP000198666"/>
    </source>
</evidence>
<organism evidence="13 14">
    <name type="scientific">Terribacillus halophilus</name>
    <dbReference type="NCBI Taxonomy" id="361279"/>
    <lineage>
        <taxon>Bacteria</taxon>
        <taxon>Bacillati</taxon>
        <taxon>Bacillota</taxon>
        <taxon>Bacilli</taxon>
        <taxon>Bacillales</taxon>
        <taxon>Bacillaceae</taxon>
        <taxon>Terribacillus</taxon>
    </lineage>
</organism>
<dbReference type="InterPro" id="IPR026533">
    <property type="entry name" value="NTPase/PRRC1"/>
</dbReference>
<evidence type="ECO:0000313" key="13">
    <source>
        <dbReference type="EMBL" id="SDD69583.1"/>
    </source>
</evidence>
<proteinExistence type="predicted"/>
<evidence type="ECO:0000256" key="2">
    <source>
        <dbReference type="ARBA" id="ARBA00001946"/>
    </source>
</evidence>
<evidence type="ECO:0000256" key="1">
    <source>
        <dbReference type="ARBA" id="ARBA00001936"/>
    </source>
</evidence>
<dbReference type="EMBL" id="FMZB01000018">
    <property type="protein sequence ID" value="SDD69583.1"/>
    <property type="molecule type" value="Genomic_DNA"/>
</dbReference>
<evidence type="ECO:0000256" key="8">
    <source>
        <dbReference type="ARBA" id="ARBA00023211"/>
    </source>
</evidence>
<evidence type="ECO:0000256" key="7">
    <source>
        <dbReference type="ARBA" id="ARBA00023080"/>
    </source>
</evidence>
<accession>A0A1G6WVC2</accession>
<dbReference type="STRING" id="361279.SAMN05421663_11821"/>
<sequence length="175" mass="18488">MKLIIGSKNPAKVNAVSTVFGDTWTLASAVVDSGVSAQPMSDEETRLGAVQRALACSKLAGATAGIGLEGGVTEMDDGLYICNWGALAVGDKLWSASGAKLLLPDFIADPVRKGEELGPVMRAFTSRQDISTTEGAVGVFTDGHMSRAAMFEHICLLLKGQYAFYAANEKKEAEW</sequence>
<dbReference type="PANTHER" id="PTHR34699">
    <property type="match status" value="1"/>
</dbReference>
<keyword evidence="5" id="KW-0378">Hydrolase</keyword>
<dbReference type="OrthoDB" id="164951at2"/>
<dbReference type="EC" id="3.6.1.73" evidence="9"/>
<evidence type="ECO:0000256" key="5">
    <source>
        <dbReference type="ARBA" id="ARBA00022801"/>
    </source>
</evidence>
<keyword evidence="3" id="KW-0479">Metal-binding</keyword>
<keyword evidence="8" id="KW-0464">Manganese</keyword>
<keyword evidence="7" id="KW-0546">Nucleotide metabolism</keyword>
<evidence type="ECO:0000256" key="9">
    <source>
        <dbReference type="ARBA" id="ARBA00038901"/>
    </source>
</evidence>
<comment type="catalytic activity">
    <reaction evidence="10">
        <text>ITP + H2O = IDP + phosphate + H(+)</text>
        <dbReference type="Rhea" id="RHEA:28330"/>
        <dbReference type="ChEBI" id="CHEBI:15377"/>
        <dbReference type="ChEBI" id="CHEBI:15378"/>
        <dbReference type="ChEBI" id="CHEBI:43474"/>
        <dbReference type="ChEBI" id="CHEBI:58280"/>
        <dbReference type="ChEBI" id="CHEBI:61402"/>
        <dbReference type="EC" id="3.6.1.73"/>
    </reaction>
</comment>